<dbReference type="PROSITE" id="PS00211">
    <property type="entry name" value="ABC_TRANSPORTER_1"/>
    <property type="match status" value="1"/>
</dbReference>
<evidence type="ECO:0000256" key="3">
    <source>
        <dbReference type="ARBA" id="ARBA00022692"/>
    </source>
</evidence>
<reference evidence="13" key="1">
    <citation type="journal article" date="2021" name="Int. J. Syst. Evol. Microbiol.">
        <title>Bradyrhizobium septentrionale sp. nov. (sv. septentrionale) and Bradyrhizobium quebecense sp. nov. (sv. septentrionale) associated with legumes native to Canada possess rearranged symbiosis genes and numerous insertion sequences.</title>
        <authorList>
            <person name="Bromfield E.S.P."/>
            <person name="Cloutier S."/>
        </authorList>
    </citation>
    <scope>NUCLEOTIDE SEQUENCE</scope>
    <source>
        <strain evidence="13">12S5</strain>
    </source>
</reference>
<keyword evidence="7 9" id="KW-0472">Membrane</keyword>
<dbReference type="Gene3D" id="3.40.50.300">
    <property type="entry name" value="P-loop containing nucleotide triphosphate hydrolases"/>
    <property type="match status" value="1"/>
</dbReference>
<evidence type="ECO:0000313" key="14">
    <source>
        <dbReference type="Proteomes" id="UP000692816"/>
    </source>
</evidence>
<keyword evidence="3 9" id="KW-0812">Transmembrane</keyword>
<keyword evidence="4" id="KW-0547">Nucleotide-binding</keyword>
<dbReference type="InterPro" id="IPR017871">
    <property type="entry name" value="ABC_transporter-like_CS"/>
</dbReference>
<comment type="subcellular location">
    <subcellularLocation>
        <location evidence="1">Cell membrane</location>
        <topology evidence="1">Multi-pass membrane protein</topology>
    </subcellularLocation>
</comment>
<dbReference type="InterPro" id="IPR011527">
    <property type="entry name" value="ABC1_TM_dom"/>
</dbReference>
<dbReference type="Pfam" id="PF00664">
    <property type="entry name" value="ABC_membrane"/>
    <property type="match status" value="1"/>
</dbReference>
<dbReference type="Gene3D" id="1.20.1560.10">
    <property type="entry name" value="ABC transporter type 1, transmembrane domain"/>
    <property type="match status" value="1"/>
</dbReference>
<dbReference type="InterPro" id="IPR039421">
    <property type="entry name" value="Type_1_exporter"/>
</dbReference>
<comment type="similarity">
    <text evidence="2">Belongs to the ABC transporter superfamily.</text>
</comment>
<feature type="transmembrane region" description="Helical" evidence="9">
    <location>
        <begin position="304"/>
        <end position="326"/>
    </location>
</feature>
<comment type="caution">
    <text evidence="13">The sequence shown here is derived from an EMBL/GenBank/DDBJ whole genome shotgun (WGS) entry which is preliminary data.</text>
</comment>
<dbReference type="InterPro" id="IPR003439">
    <property type="entry name" value="ABC_transporter-like_ATP-bd"/>
</dbReference>
<dbReference type="Proteomes" id="UP000692816">
    <property type="component" value="Unassembled WGS sequence"/>
</dbReference>
<feature type="transmembrane region" description="Helical" evidence="9">
    <location>
        <begin position="279"/>
        <end position="298"/>
    </location>
</feature>
<dbReference type="CDD" id="cd18783">
    <property type="entry name" value="ABC_6TM_PrtD_LapB_HlyB_like"/>
    <property type="match status" value="1"/>
</dbReference>
<dbReference type="PROSITE" id="PS50990">
    <property type="entry name" value="PEPTIDASE_C39"/>
    <property type="match status" value="1"/>
</dbReference>
<evidence type="ECO:0000259" key="12">
    <source>
        <dbReference type="PROSITE" id="PS50990"/>
    </source>
</evidence>
<evidence type="ECO:0000256" key="7">
    <source>
        <dbReference type="ARBA" id="ARBA00023136"/>
    </source>
</evidence>
<comment type="function">
    <text evidence="8">Involved in beta-(1--&gt;2)glucan export. Transmembrane domains (TMD) form a pore in the inner membrane and the ATP-binding domain (NBD) is responsible for energy generation.</text>
</comment>
<accession>A0ABS3MRN7</accession>
<dbReference type="EMBL" id="JAGEPA010000001">
    <property type="protein sequence ID" value="MBO1434020.1"/>
    <property type="molecule type" value="Genomic_DNA"/>
</dbReference>
<dbReference type="InterPro" id="IPR027417">
    <property type="entry name" value="P-loop_NTPase"/>
</dbReference>
<evidence type="ECO:0000256" key="6">
    <source>
        <dbReference type="ARBA" id="ARBA00022989"/>
    </source>
</evidence>
<organism evidence="13 14">
    <name type="scientific">Bradyrhizobium quebecense</name>
    <dbReference type="NCBI Taxonomy" id="2748629"/>
    <lineage>
        <taxon>Bacteria</taxon>
        <taxon>Pseudomonadati</taxon>
        <taxon>Pseudomonadota</taxon>
        <taxon>Alphaproteobacteria</taxon>
        <taxon>Hyphomicrobiales</taxon>
        <taxon>Nitrobacteraceae</taxon>
        <taxon>Bradyrhizobium</taxon>
    </lineage>
</organism>
<evidence type="ECO:0000256" key="2">
    <source>
        <dbReference type="ARBA" id="ARBA00005417"/>
    </source>
</evidence>
<evidence type="ECO:0000256" key="4">
    <source>
        <dbReference type="ARBA" id="ARBA00022741"/>
    </source>
</evidence>
<dbReference type="SMART" id="SM00382">
    <property type="entry name" value="AAA"/>
    <property type="match status" value="1"/>
</dbReference>
<evidence type="ECO:0000256" key="5">
    <source>
        <dbReference type="ARBA" id="ARBA00022840"/>
    </source>
</evidence>
<protein>
    <submittedName>
        <fullName evidence="13">Peptidase domain-containing ABC transporter</fullName>
    </submittedName>
</protein>
<feature type="transmembrane region" description="Helical" evidence="9">
    <location>
        <begin position="206"/>
        <end position="227"/>
    </location>
</feature>
<dbReference type="InterPro" id="IPR003593">
    <property type="entry name" value="AAA+_ATPase"/>
</dbReference>
<dbReference type="SUPFAM" id="SSF52540">
    <property type="entry name" value="P-loop containing nucleoside triphosphate hydrolases"/>
    <property type="match status" value="1"/>
</dbReference>
<dbReference type="RefSeq" id="WP_207836568.1">
    <property type="nucleotide sequence ID" value="NZ_CP088282.1"/>
</dbReference>
<dbReference type="SUPFAM" id="SSF90123">
    <property type="entry name" value="ABC transporter transmembrane region"/>
    <property type="match status" value="1"/>
</dbReference>
<evidence type="ECO:0000256" key="9">
    <source>
        <dbReference type="SAM" id="Phobius"/>
    </source>
</evidence>
<dbReference type="PANTHER" id="PTHR24221">
    <property type="entry name" value="ATP-BINDING CASSETTE SUB-FAMILY B"/>
    <property type="match status" value="1"/>
</dbReference>
<keyword evidence="5" id="KW-0067">ATP-binding</keyword>
<dbReference type="Pfam" id="PF03412">
    <property type="entry name" value="Peptidase_C39"/>
    <property type="match status" value="1"/>
</dbReference>
<evidence type="ECO:0000259" key="10">
    <source>
        <dbReference type="PROSITE" id="PS50893"/>
    </source>
</evidence>
<dbReference type="PANTHER" id="PTHR24221:SF647">
    <property type="entry name" value="BLL6336 PROTEIN"/>
    <property type="match status" value="1"/>
</dbReference>
<dbReference type="Pfam" id="PF00005">
    <property type="entry name" value="ABC_tran"/>
    <property type="match status" value="1"/>
</dbReference>
<evidence type="ECO:0000259" key="11">
    <source>
        <dbReference type="PROSITE" id="PS50929"/>
    </source>
</evidence>
<keyword evidence="6 9" id="KW-1133">Transmembrane helix</keyword>
<evidence type="ECO:0000256" key="1">
    <source>
        <dbReference type="ARBA" id="ARBA00004651"/>
    </source>
</evidence>
<feature type="domain" description="ABC transporter" evidence="10">
    <location>
        <begin position="487"/>
        <end position="722"/>
    </location>
</feature>
<gene>
    <name evidence="13" type="ORF">J4P68_32680</name>
</gene>
<evidence type="ECO:0000256" key="8">
    <source>
        <dbReference type="ARBA" id="ARBA00024722"/>
    </source>
</evidence>
<sequence length="744" mass="82373">MTKHLSLVGAPSVEALPPSGLACLVIVARQHGLHLTPSQLIHDNLLGDQEVTLAELLKCANSSGMTAKAVTLDWKGLSQLKRALPVIVRLRDGSHMVLLRLEGDENSTRVVLQDPNASEDALLVIDQPRFEDIWSGDVVMAKRDYEISDETQPFSFGFVTALLFRERRILRDVAIAALILGFMGLAPIMFWRLLSDKVIFYKAYNTFYVLCIAMFVVIMFEAAFTFLRQYLVQRLTARLDVKLSTYVFEKVLNLPIDYFEQNAVGLISRDIREVFRIRGFLTGQLFGTILDSTTLFFFLPVMFFFSPIMTLMVLGFAGVIVTWLVLMLPTYRKKSSATLAAEGAQGAFLIQSLNGMRTIKSLALDTRQRHMWDVLVARVAKARLAEGLTGTAIQTVVRPLERLAVSAPYAFGVYLAVSSGDPVYVGALFAFLMLSQRVAGPLMQMAQLINQYDEARTAVTIVGRLVNQPPEEGRSGHGVRVPLKGLVEFSGVTFKYKGAVSPALNNISFEIPLGTTLGVMGKSGSGKTTITRLLQRLHSDYGGLIKVDGIDVREYDVDHLRRNVGVVLQENFLFSGTIRENISAAKPDATFDDIVRAARLAGAEEFIDKLPRGYETYIYEGSTNLSGGQRQRLAIARALIVNPPILILDEATSALDAESETIVNANISRIAQGRTLIIISHRLSSLTKADAILVLNRGVVNDIGRHDELLERNDIYSSLWYQQNTHLVPAGRNEKNFRSPTLVS</sequence>
<proteinExistence type="inferred from homology"/>
<feature type="domain" description="ABC transmembrane type-1" evidence="11">
    <location>
        <begin position="173"/>
        <end position="454"/>
    </location>
</feature>
<dbReference type="Gene3D" id="3.90.70.10">
    <property type="entry name" value="Cysteine proteinases"/>
    <property type="match status" value="1"/>
</dbReference>
<feature type="domain" description="Peptidase C39" evidence="12">
    <location>
        <begin position="12"/>
        <end position="141"/>
    </location>
</feature>
<name>A0ABS3MRN7_9BRAD</name>
<keyword evidence="14" id="KW-1185">Reference proteome</keyword>
<dbReference type="InterPro" id="IPR036640">
    <property type="entry name" value="ABC1_TM_sf"/>
</dbReference>
<dbReference type="PROSITE" id="PS50929">
    <property type="entry name" value="ABC_TM1F"/>
    <property type="match status" value="1"/>
</dbReference>
<dbReference type="InterPro" id="IPR005074">
    <property type="entry name" value="Peptidase_C39"/>
</dbReference>
<feature type="transmembrane region" description="Helical" evidence="9">
    <location>
        <begin position="173"/>
        <end position="194"/>
    </location>
</feature>
<evidence type="ECO:0000313" key="13">
    <source>
        <dbReference type="EMBL" id="MBO1434020.1"/>
    </source>
</evidence>
<dbReference type="PROSITE" id="PS50893">
    <property type="entry name" value="ABC_TRANSPORTER_2"/>
    <property type="match status" value="1"/>
</dbReference>